<keyword evidence="1" id="KW-0732">Signal</keyword>
<reference evidence="3" key="1">
    <citation type="submission" date="2012-06" db="EMBL/GenBank/DDBJ databases">
        <title>The genome sequence of Coniosporium apollinis CBS 100218.</title>
        <authorList>
            <consortium name="The Broad Institute Genome Sequencing Platform"/>
            <person name="Cuomo C."/>
            <person name="Gorbushina A."/>
            <person name="Noack S."/>
            <person name="Walker B."/>
            <person name="Young S.K."/>
            <person name="Zeng Q."/>
            <person name="Gargeya S."/>
            <person name="Fitzgerald M."/>
            <person name="Haas B."/>
            <person name="Abouelleil A."/>
            <person name="Alvarado L."/>
            <person name="Arachchi H.M."/>
            <person name="Berlin A.M."/>
            <person name="Chapman S.B."/>
            <person name="Goldberg J."/>
            <person name="Griggs A."/>
            <person name="Gujja S."/>
            <person name="Hansen M."/>
            <person name="Howarth C."/>
            <person name="Imamovic A."/>
            <person name="Larimer J."/>
            <person name="McCowan C."/>
            <person name="Montmayeur A."/>
            <person name="Murphy C."/>
            <person name="Neiman D."/>
            <person name="Pearson M."/>
            <person name="Priest M."/>
            <person name="Roberts A."/>
            <person name="Saif S."/>
            <person name="Shea T."/>
            <person name="Sisk P."/>
            <person name="Sykes S."/>
            <person name="Wortman J."/>
            <person name="Nusbaum C."/>
            <person name="Birren B."/>
        </authorList>
    </citation>
    <scope>NUCLEOTIDE SEQUENCE [LARGE SCALE GENOMIC DNA]</scope>
    <source>
        <strain evidence="3">CBS 100218</strain>
    </source>
</reference>
<sequence>MHIPKSHALVALSVFAVISEALPLDQRLQQRSNAPRQAKDYSVVNVDGSSSTETSAAAATTVVNTIIRTVIPYRDPNVFNKIHVERNKQFTVRTTSTFELVTYKSSRLRADVFVYGPGSLSNSHPLIFSHRHYDNNDYHDNFFNQRGHSAGVNSHSDFYSAAAHNIIL</sequence>
<feature type="signal peptide" evidence="1">
    <location>
        <begin position="1"/>
        <end position="21"/>
    </location>
</feature>
<dbReference type="GeneID" id="19901934"/>
<dbReference type="RefSeq" id="XP_007780702.1">
    <property type="nucleotide sequence ID" value="XM_007782512.1"/>
</dbReference>
<dbReference type="EMBL" id="JH767573">
    <property type="protein sequence ID" value="EON65385.1"/>
    <property type="molecule type" value="Genomic_DNA"/>
</dbReference>
<organism evidence="2 3">
    <name type="scientific">Coniosporium apollinis (strain CBS 100218)</name>
    <name type="common">Rock-inhabiting black yeast</name>
    <dbReference type="NCBI Taxonomy" id="1168221"/>
    <lineage>
        <taxon>Eukaryota</taxon>
        <taxon>Fungi</taxon>
        <taxon>Dikarya</taxon>
        <taxon>Ascomycota</taxon>
        <taxon>Pezizomycotina</taxon>
        <taxon>Dothideomycetes</taxon>
        <taxon>Dothideomycetes incertae sedis</taxon>
        <taxon>Coniosporium</taxon>
    </lineage>
</organism>
<dbReference type="Proteomes" id="UP000016924">
    <property type="component" value="Unassembled WGS sequence"/>
</dbReference>
<feature type="chain" id="PRO_5004450019" evidence="1">
    <location>
        <begin position="22"/>
        <end position="168"/>
    </location>
</feature>
<name>R7YU10_CONA1</name>
<dbReference type="HOGENOM" id="CLU_1586383_0_0_1"/>
<evidence type="ECO:0000256" key="1">
    <source>
        <dbReference type="SAM" id="SignalP"/>
    </source>
</evidence>
<keyword evidence="3" id="KW-1185">Reference proteome</keyword>
<proteinExistence type="predicted"/>
<dbReference type="AlphaFoldDB" id="R7YU10"/>
<accession>R7YU10</accession>
<evidence type="ECO:0000313" key="2">
    <source>
        <dbReference type="EMBL" id="EON65385.1"/>
    </source>
</evidence>
<evidence type="ECO:0000313" key="3">
    <source>
        <dbReference type="Proteomes" id="UP000016924"/>
    </source>
</evidence>
<gene>
    <name evidence="2" type="ORF">W97_04623</name>
</gene>
<protein>
    <submittedName>
        <fullName evidence="2">Uncharacterized protein</fullName>
    </submittedName>
</protein>